<dbReference type="AlphaFoldDB" id="A0AAQ4E4E3"/>
<sequence length="88" mass="9545">MDFVVVVKPSTRVSLTTVFPENSLGRAFVAQLGMDTARAITVVPTTEEMESTPFEQAAPRPDEGKIEARLSAAMEVQFTARFSALEAP</sequence>
<keyword evidence="2" id="KW-1185">Reference proteome</keyword>
<name>A0AAQ4E4E3_AMBAM</name>
<comment type="caution">
    <text evidence="1">The sequence shown here is derived from an EMBL/GenBank/DDBJ whole genome shotgun (WGS) entry which is preliminary data.</text>
</comment>
<dbReference type="Proteomes" id="UP001321473">
    <property type="component" value="Unassembled WGS sequence"/>
</dbReference>
<protein>
    <submittedName>
        <fullName evidence="1">Uncharacterized protein</fullName>
    </submittedName>
</protein>
<reference evidence="1 2" key="1">
    <citation type="journal article" date="2023" name="Arcadia Sci">
        <title>De novo assembly of a long-read Amblyomma americanum tick genome.</title>
        <authorList>
            <person name="Chou S."/>
            <person name="Poskanzer K.E."/>
            <person name="Rollins M."/>
            <person name="Thuy-Boun P.S."/>
        </authorList>
    </citation>
    <scope>NUCLEOTIDE SEQUENCE [LARGE SCALE GENOMIC DNA]</scope>
    <source>
        <strain evidence="1">F_SG_1</strain>
        <tissue evidence="1">Salivary glands</tissue>
    </source>
</reference>
<evidence type="ECO:0000313" key="2">
    <source>
        <dbReference type="Proteomes" id="UP001321473"/>
    </source>
</evidence>
<gene>
    <name evidence="1" type="ORF">V5799_013972</name>
</gene>
<accession>A0AAQ4E4E3</accession>
<dbReference type="EMBL" id="JARKHS020022449">
    <property type="protein sequence ID" value="KAK8769563.1"/>
    <property type="molecule type" value="Genomic_DNA"/>
</dbReference>
<evidence type="ECO:0000313" key="1">
    <source>
        <dbReference type="EMBL" id="KAK8769563.1"/>
    </source>
</evidence>
<organism evidence="1 2">
    <name type="scientific">Amblyomma americanum</name>
    <name type="common">Lone star tick</name>
    <dbReference type="NCBI Taxonomy" id="6943"/>
    <lineage>
        <taxon>Eukaryota</taxon>
        <taxon>Metazoa</taxon>
        <taxon>Ecdysozoa</taxon>
        <taxon>Arthropoda</taxon>
        <taxon>Chelicerata</taxon>
        <taxon>Arachnida</taxon>
        <taxon>Acari</taxon>
        <taxon>Parasitiformes</taxon>
        <taxon>Ixodida</taxon>
        <taxon>Ixodoidea</taxon>
        <taxon>Ixodidae</taxon>
        <taxon>Amblyomminae</taxon>
        <taxon>Amblyomma</taxon>
    </lineage>
</organism>
<proteinExistence type="predicted"/>